<dbReference type="InterPro" id="IPR051086">
    <property type="entry name" value="RNase_D-like"/>
</dbReference>
<dbReference type="EMBL" id="LNDJ01000109">
    <property type="protein sequence ID" value="KRU21503.1"/>
    <property type="molecule type" value="Genomic_DNA"/>
</dbReference>
<dbReference type="STRING" id="554343.AS194_11940"/>
<dbReference type="Gene3D" id="3.30.420.10">
    <property type="entry name" value="Ribonuclease H-like superfamily/Ribonuclease H"/>
    <property type="match status" value="1"/>
</dbReference>
<sequence length="415" mass="47317">MTSVVTPSESNDVALDVDAIDIDALLDIADAVDVTWVREQHQLAEVINALATCGRVALDTEFIKRDTYYPRLALVQLNTGNHVYLLDAPELQLSELWDALRKVDVAIWHACGEDLGIFYLLSGCPPLTNIFDTQIALSYLTGQLQMGYQQALADQLDMHIDKEHSQSDWLQRPLTDEQEQYAIDDVRYLPALYLSIEHALKAQGLYDYVWADCQLYASDLYDLQHVEDEAMYLTMADYRYNSQQMAILKGIATWREELARATNQPRTFIIKKQAVREIVTEKPNSMRELAHKTTMHRSMLRLYGEELLKIIREAKSLPPTEHPACLVPPYRSKNKILSKAVQQAIDDHAKAIGVPSSVLMRKKWLGQLYEVIALDKDLSELPQGLKGWRNDWVVQTLIPVISKHKTELQQGMGIR</sequence>
<evidence type="ECO:0000259" key="1">
    <source>
        <dbReference type="PROSITE" id="PS50967"/>
    </source>
</evidence>
<comment type="caution">
    <text evidence="2">The sequence shown here is derived from an EMBL/GenBank/DDBJ whole genome shotgun (WGS) entry which is preliminary data.</text>
</comment>
<evidence type="ECO:0000313" key="3">
    <source>
        <dbReference type="Proteomes" id="UP000051202"/>
    </source>
</evidence>
<dbReference type="Gene3D" id="1.10.150.80">
    <property type="entry name" value="HRDC domain"/>
    <property type="match status" value="2"/>
</dbReference>
<dbReference type="SUPFAM" id="SSF47819">
    <property type="entry name" value="HRDC-like"/>
    <property type="match status" value="2"/>
</dbReference>
<dbReference type="InterPro" id="IPR012337">
    <property type="entry name" value="RNaseH-like_sf"/>
</dbReference>
<reference evidence="2 3" key="1">
    <citation type="submission" date="2015-11" db="EMBL/GenBank/DDBJ databases">
        <title>Permanent draft genome of Psychrobacter piscatorii LQ58.</title>
        <authorList>
            <person name="Zhou M."/>
            <person name="Dong B."/>
            <person name="Liu Q."/>
        </authorList>
    </citation>
    <scope>NUCLEOTIDE SEQUENCE [LARGE SCALE GENOMIC DNA]</scope>
    <source>
        <strain evidence="2 3">LQ58</strain>
    </source>
</reference>
<proteinExistence type="predicted"/>
<dbReference type="PANTHER" id="PTHR47649">
    <property type="entry name" value="RIBONUCLEASE D"/>
    <property type="match status" value="1"/>
</dbReference>
<dbReference type="Pfam" id="PF00570">
    <property type="entry name" value="HRDC"/>
    <property type="match status" value="1"/>
</dbReference>
<dbReference type="InterPro" id="IPR044876">
    <property type="entry name" value="HRDC_dom_sf"/>
</dbReference>
<dbReference type="GO" id="GO:0000166">
    <property type="term" value="F:nucleotide binding"/>
    <property type="evidence" value="ECO:0007669"/>
    <property type="project" value="InterPro"/>
</dbReference>
<dbReference type="PANTHER" id="PTHR47649:SF1">
    <property type="entry name" value="RIBONUCLEASE D"/>
    <property type="match status" value="1"/>
</dbReference>
<feature type="domain" description="HRDC" evidence="1">
    <location>
        <begin position="241"/>
        <end position="321"/>
    </location>
</feature>
<dbReference type="AlphaFoldDB" id="A0A0T6DNE6"/>
<protein>
    <submittedName>
        <fullName evidence="2">Ribonuclease D</fullName>
    </submittedName>
</protein>
<dbReference type="GO" id="GO:0008408">
    <property type="term" value="F:3'-5' exonuclease activity"/>
    <property type="evidence" value="ECO:0007669"/>
    <property type="project" value="InterPro"/>
</dbReference>
<dbReference type="SUPFAM" id="SSF53098">
    <property type="entry name" value="Ribonuclease H-like"/>
    <property type="match status" value="1"/>
</dbReference>
<dbReference type="GO" id="GO:0006139">
    <property type="term" value="P:nucleobase-containing compound metabolic process"/>
    <property type="evidence" value="ECO:0007669"/>
    <property type="project" value="InterPro"/>
</dbReference>
<gene>
    <name evidence="2" type="ORF">AS194_11940</name>
</gene>
<dbReference type="Pfam" id="PF01612">
    <property type="entry name" value="DNA_pol_A_exo1"/>
    <property type="match status" value="1"/>
</dbReference>
<keyword evidence="3" id="KW-1185">Reference proteome</keyword>
<dbReference type="InterPro" id="IPR002121">
    <property type="entry name" value="HRDC_dom"/>
</dbReference>
<dbReference type="CDD" id="cd06142">
    <property type="entry name" value="RNaseD_exo"/>
    <property type="match status" value="1"/>
</dbReference>
<dbReference type="Proteomes" id="UP000051202">
    <property type="component" value="Unassembled WGS sequence"/>
</dbReference>
<dbReference type="InterPro" id="IPR010997">
    <property type="entry name" value="HRDC-like_sf"/>
</dbReference>
<name>A0A0T6DNE6_9GAMM</name>
<accession>A0A0T6DNE6</accession>
<evidence type="ECO:0000313" key="2">
    <source>
        <dbReference type="EMBL" id="KRU21503.1"/>
    </source>
</evidence>
<dbReference type="SMART" id="SM00474">
    <property type="entry name" value="35EXOc"/>
    <property type="match status" value="1"/>
</dbReference>
<dbReference type="InterPro" id="IPR002562">
    <property type="entry name" value="3'-5'_exonuclease_dom"/>
</dbReference>
<organism evidence="2 3">
    <name type="scientific">Psychrobacter piscatorii</name>
    <dbReference type="NCBI Taxonomy" id="554343"/>
    <lineage>
        <taxon>Bacteria</taxon>
        <taxon>Pseudomonadati</taxon>
        <taxon>Pseudomonadota</taxon>
        <taxon>Gammaproteobacteria</taxon>
        <taxon>Moraxellales</taxon>
        <taxon>Moraxellaceae</taxon>
        <taxon>Psychrobacter</taxon>
    </lineage>
</organism>
<dbReference type="InterPro" id="IPR036397">
    <property type="entry name" value="RNaseH_sf"/>
</dbReference>
<dbReference type="GO" id="GO:0003676">
    <property type="term" value="F:nucleic acid binding"/>
    <property type="evidence" value="ECO:0007669"/>
    <property type="project" value="InterPro"/>
</dbReference>
<dbReference type="PROSITE" id="PS50967">
    <property type="entry name" value="HRDC"/>
    <property type="match status" value="1"/>
</dbReference>